<dbReference type="OMA" id="CWWWRWR"/>
<evidence type="ECO:0000313" key="3">
    <source>
        <dbReference type="Proteomes" id="UP000006591"/>
    </source>
</evidence>
<dbReference type="Proteomes" id="UP000006591">
    <property type="component" value="Chromosome 9"/>
</dbReference>
<keyword evidence="3" id="KW-1185">Reference proteome</keyword>
<sequence>MALAAAAPGSGGAPRLGPLPRSGQREGEGGGGDGYRCWWWRWRLRLQAMATHPGSVPSLDLA</sequence>
<dbReference type="HOGENOM" id="CLU_2908155_0_0_1"/>
<dbReference type="Gramene" id="ONIVA09G07190.1">
    <property type="protein sequence ID" value="ONIVA09G07190.1"/>
    <property type="gene ID" value="ONIVA09G07190"/>
</dbReference>
<dbReference type="EnsemblPlants" id="ONIVA09G07190.1">
    <property type="protein sequence ID" value="ONIVA09G07190.1"/>
    <property type="gene ID" value="ONIVA09G07190"/>
</dbReference>
<reference evidence="2" key="1">
    <citation type="submission" date="2015-04" db="UniProtKB">
        <authorList>
            <consortium name="EnsemblPlants"/>
        </authorList>
    </citation>
    <scope>IDENTIFICATION</scope>
    <source>
        <strain evidence="2">SL10</strain>
    </source>
</reference>
<reference evidence="2" key="2">
    <citation type="submission" date="2018-04" db="EMBL/GenBank/DDBJ databases">
        <title>OnivRS2 (Oryza nivara Reference Sequence Version 2).</title>
        <authorList>
            <person name="Zhang J."/>
            <person name="Kudrna D."/>
            <person name="Lee S."/>
            <person name="Talag J."/>
            <person name="Rajasekar S."/>
            <person name="Welchert J."/>
            <person name="Hsing Y.-I."/>
            <person name="Wing R.A."/>
        </authorList>
    </citation>
    <scope>NUCLEOTIDE SEQUENCE [LARGE SCALE GENOMIC DNA]</scope>
    <source>
        <strain evidence="2">SL10</strain>
    </source>
</reference>
<evidence type="ECO:0000313" key="2">
    <source>
        <dbReference type="EnsemblPlants" id="ONIVA09G07190.1"/>
    </source>
</evidence>
<accession>A0A0E0IIK5</accession>
<proteinExistence type="predicted"/>
<dbReference type="AlphaFoldDB" id="A0A0E0IIK5"/>
<evidence type="ECO:0000256" key="1">
    <source>
        <dbReference type="SAM" id="MobiDB-lite"/>
    </source>
</evidence>
<organism evidence="2">
    <name type="scientific">Oryza nivara</name>
    <name type="common">Indian wild rice</name>
    <name type="synonym">Oryza sativa f. spontanea</name>
    <dbReference type="NCBI Taxonomy" id="4536"/>
    <lineage>
        <taxon>Eukaryota</taxon>
        <taxon>Viridiplantae</taxon>
        <taxon>Streptophyta</taxon>
        <taxon>Embryophyta</taxon>
        <taxon>Tracheophyta</taxon>
        <taxon>Spermatophyta</taxon>
        <taxon>Magnoliopsida</taxon>
        <taxon>Liliopsida</taxon>
        <taxon>Poales</taxon>
        <taxon>Poaceae</taxon>
        <taxon>BOP clade</taxon>
        <taxon>Oryzoideae</taxon>
        <taxon>Oryzeae</taxon>
        <taxon>Oryzinae</taxon>
        <taxon>Oryza</taxon>
    </lineage>
</organism>
<feature type="region of interest" description="Disordered" evidence="1">
    <location>
        <begin position="1"/>
        <end position="35"/>
    </location>
</feature>
<protein>
    <submittedName>
        <fullName evidence="2">Uncharacterized protein</fullName>
    </submittedName>
</protein>
<name>A0A0E0IIK5_ORYNI</name>